<accession>A0ABY7BJ15</accession>
<keyword evidence="8" id="KW-1185">Reference proteome</keyword>
<dbReference type="InterPro" id="IPR029063">
    <property type="entry name" value="SAM-dependent_MTases_sf"/>
</dbReference>
<evidence type="ECO:0000256" key="5">
    <source>
        <dbReference type="RuleBase" id="RU362026"/>
    </source>
</evidence>
<evidence type="ECO:0000256" key="3">
    <source>
        <dbReference type="ARBA" id="ARBA00022679"/>
    </source>
</evidence>
<dbReference type="PRINTS" id="PR00508">
    <property type="entry name" value="S21N4MTFRASE"/>
</dbReference>
<evidence type="ECO:0000256" key="4">
    <source>
        <dbReference type="ARBA" id="ARBA00022747"/>
    </source>
</evidence>
<dbReference type="InterPro" id="IPR002052">
    <property type="entry name" value="DNA_methylase_N6_adenine_CS"/>
</dbReference>
<keyword evidence="3" id="KW-0808">Transferase</keyword>
<reference evidence="7" key="1">
    <citation type="submission" date="2022-12" db="EMBL/GenBank/DDBJ databases">
        <authorList>
            <person name="Bing R.G."/>
            <person name="Willard D.J."/>
            <person name="Manesh M.J.H."/>
            <person name="Laemthong T."/>
            <person name="Crosby J.R."/>
            <person name="Kelly R.M."/>
        </authorList>
    </citation>
    <scope>NUCLEOTIDE SEQUENCE</scope>
    <source>
        <strain evidence="7">DSM 8991</strain>
    </source>
</reference>
<comment type="similarity">
    <text evidence="1 5">Belongs to the N(4)/N(6)-methyltransferase family.</text>
</comment>
<dbReference type="EMBL" id="CP113864">
    <property type="protein sequence ID" value="WAM31551.1"/>
    <property type="molecule type" value="Genomic_DNA"/>
</dbReference>
<keyword evidence="4" id="KW-0680">Restriction system</keyword>
<proteinExistence type="inferred from homology"/>
<evidence type="ECO:0000256" key="1">
    <source>
        <dbReference type="ARBA" id="ARBA00006594"/>
    </source>
</evidence>
<gene>
    <name evidence="7" type="ORF">OTJ99_002449</name>
</gene>
<evidence type="ECO:0000313" key="8">
    <source>
        <dbReference type="Proteomes" id="UP001164745"/>
    </source>
</evidence>
<dbReference type="PANTHER" id="PTHR13370:SF3">
    <property type="entry name" value="TRNA (GUANINE(10)-N2)-METHYLTRANSFERASE HOMOLOG"/>
    <property type="match status" value="1"/>
</dbReference>
<dbReference type="EC" id="2.1.1.-" evidence="5"/>
<dbReference type="InterPro" id="IPR002941">
    <property type="entry name" value="DNA_methylase_N4/N6"/>
</dbReference>
<dbReference type="InterPro" id="IPR001091">
    <property type="entry name" value="RM_Methyltransferase"/>
</dbReference>
<dbReference type="Pfam" id="PF01555">
    <property type="entry name" value="N6_N4_Mtase"/>
    <property type="match status" value="1"/>
</dbReference>
<dbReference type="SUPFAM" id="SSF53335">
    <property type="entry name" value="S-adenosyl-L-methionine-dependent methyltransferases"/>
    <property type="match status" value="1"/>
</dbReference>
<protein>
    <recommendedName>
        <fullName evidence="5">Methyltransferase</fullName>
        <ecNumber evidence="5">2.1.1.-</ecNumber>
    </recommendedName>
</protein>
<dbReference type="RefSeq" id="WP_200889487.1">
    <property type="nucleotide sequence ID" value="NZ_CP113864.1"/>
</dbReference>
<feature type="domain" description="DNA methylase N-4/N-6" evidence="6">
    <location>
        <begin position="24"/>
        <end position="255"/>
    </location>
</feature>
<name>A0ABY7BJ15_9FIRM</name>
<evidence type="ECO:0000259" key="6">
    <source>
        <dbReference type="Pfam" id="PF01555"/>
    </source>
</evidence>
<evidence type="ECO:0000256" key="2">
    <source>
        <dbReference type="ARBA" id="ARBA00022603"/>
    </source>
</evidence>
<dbReference type="Gene3D" id="3.40.50.150">
    <property type="entry name" value="Vaccinia Virus protein VP39"/>
    <property type="match status" value="1"/>
</dbReference>
<sequence length="270" mass="31430">MIYNTILHGDCVTIMKEHIPSESIDLIYADPPYNLSGRDLILKNNKTGGPFYKMNEEWDSWDYDKYCEFTYNWLLASYSVLKNNGSLYISCTYHNIGEVIFLAKKIGFKLNNILTWVKTNAMPNITKRTFKHTTEFVCWFVKGPGWKFNYNEIKMLNPRKTKDGSVKQMDDFFDFFEMPLVQGKERIKLDNGRAAHPNQKPEKLLEIIITASSDEGDIVLDPFFGTGTTGVVAERMNRKWIGIEINETYIEIAKKRIEEERKKNVQSTFI</sequence>
<dbReference type="PANTHER" id="PTHR13370">
    <property type="entry name" value="RNA METHYLASE-RELATED"/>
    <property type="match status" value="1"/>
</dbReference>
<dbReference type="PROSITE" id="PS00092">
    <property type="entry name" value="N6_MTASE"/>
    <property type="match status" value="1"/>
</dbReference>
<evidence type="ECO:0000313" key="7">
    <source>
        <dbReference type="EMBL" id="WAM31551.1"/>
    </source>
</evidence>
<keyword evidence="2" id="KW-0489">Methyltransferase</keyword>
<dbReference type="Proteomes" id="UP001164745">
    <property type="component" value="Chromosome"/>
</dbReference>
<organism evidence="7 8">
    <name type="scientific">Caldicellulosiruptor naganoensis</name>
    <dbReference type="NCBI Taxonomy" id="29324"/>
    <lineage>
        <taxon>Bacteria</taxon>
        <taxon>Bacillati</taxon>
        <taxon>Bacillota</taxon>
        <taxon>Bacillota incertae sedis</taxon>
        <taxon>Caldicellulosiruptorales</taxon>
        <taxon>Caldicellulosiruptoraceae</taxon>
        <taxon>Caldicellulosiruptor</taxon>
    </lineage>
</organism>